<dbReference type="GO" id="GO:0005886">
    <property type="term" value="C:plasma membrane"/>
    <property type="evidence" value="ECO:0007669"/>
    <property type="project" value="UniProtKB-SubCell"/>
</dbReference>
<comment type="subcellular location">
    <subcellularLocation>
        <location evidence="1">Cell membrane</location>
        <topology evidence="1">Multi-pass membrane protein</topology>
    </subcellularLocation>
</comment>
<dbReference type="OrthoDB" id="37139at2"/>
<feature type="domain" description="MrpA C-terminal/MbhD" evidence="7">
    <location>
        <begin position="8"/>
        <end position="72"/>
    </location>
</feature>
<gene>
    <name evidence="8" type="ORF">SAMN02746064_01855</name>
</gene>
<name>A0A1M4YU58_9FIRM</name>
<evidence type="ECO:0000256" key="4">
    <source>
        <dbReference type="ARBA" id="ARBA00022989"/>
    </source>
</evidence>
<dbReference type="STRING" id="1120975.SAMN02746064_01855"/>
<evidence type="ECO:0000256" key="1">
    <source>
        <dbReference type="ARBA" id="ARBA00004651"/>
    </source>
</evidence>
<sequence>MIEKIFLVLMVILAVITLNTVKLRRAVIYLGIFSLVSSFVYLLYGAPDVAIAEAVIGSALSTVLYLVALKKYQVFTIYYTNENYNEIHDGYIIKGRAQILKDVERFFLKREMEPQIIYTTENCEHVLDTKNFDLLIHQDYDTVIMFGCREDYHVDAMEDYVVKNPYENLTVEFVRFEAGDQIDS</sequence>
<keyword evidence="3 6" id="KW-0812">Transmembrane</keyword>
<dbReference type="Pfam" id="PF13244">
    <property type="entry name" value="MbhD"/>
    <property type="match status" value="1"/>
</dbReference>
<organism evidence="8 9">
    <name type="scientific">Alkalibacter saccharofermentans DSM 14828</name>
    <dbReference type="NCBI Taxonomy" id="1120975"/>
    <lineage>
        <taxon>Bacteria</taxon>
        <taxon>Bacillati</taxon>
        <taxon>Bacillota</taxon>
        <taxon>Clostridia</taxon>
        <taxon>Eubacteriales</taxon>
        <taxon>Eubacteriaceae</taxon>
        <taxon>Alkalibacter</taxon>
    </lineage>
</organism>
<evidence type="ECO:0000259" key="7">
    <source>
        <dbReference type="Pfam" id="PF13244"/>
    </source>
</evidence>
<evidence type="ECO:0000256" key="3">
    <source>
        <dbReference type="ARBA" id="ARBA00022692"/>
    </source>
</evidence>
<accession>A0A1M4YU58</accession>
<feature type="transmembrane region" description="Helical" evidence="6">
    <location>
        <begin position="26"/>
        <end position="44"/>
    </location>
</feature>
<keyword evidence="4 6" id="KW-1133">Transmembrane helix</keyword>
<proteinExistence type="predicted"/>
<feature type="transmembrane region" description="Helical" evidence="6">
    <location>
        <begin position="50"/>
        <end position="69"/>
    </location>
</feature>
<dbReference type="EMBL" id="FQTU01000014">
    <property type="protein sequence ID" value="SHF09273.1"/>
    <property type="molecule type" value="Genomic_DNA"/>
</dbReference>
<evidence type="ECO:0000256" key="2">
    <source>
        <dbReference type="ARBA" id="ARBA00022475"/>
    </source>
</evidence>
<evidence type="ECO:0000256" key="6">
    <source>
        <dbReference type="SAM" id="Phobius"/>
    </source>
</evidence>
<keyword evidence="2" id="KW-1003">Cell membrane</keyword>
<dbReference type="AlphaFoldDB" id="A0A1M4YU58"/>
<keyword evidence="9" id="KW-1185">Reference proteome</keyword>
<evidence type="ECO:0000256" key="5">
    <source>
        <dbReference type="ARBA" id="ARBA00023136"/>
    </source>
</evidence>
<dbReference type="Proteomes" id="UP000184251">
    <property type="component" value="Unassembled WGS sequence"/>
</dbReference>
<evidence type="ECO:0000313" key="9">
    <source>
        <dbReference type="Proteomes" id="UP000184251"/>
    </source>
</evidence>
<dbReference type="RefSeq" id="WP_073271314.1">
    <property type="nucleotide sequence ID" value="NZ_FQTU01000014.1"/>
</dbReference>
<evidence type="ECO:0000313" key="8">
    <source>
        <dbReference type="EMBL" id="SHF09273.1"/>
    </source>
</evidence>
<keyword evidence="5 6" id="KW-0472">Membrane</keyword>
<reference evidence="8 9" key="1">
    <citation type="submission" date="2016-11" db="EMBL/GenBank/DDBJ databases">
        <authorList>
            <person name="Jaros S."/>
            <person name="Januszkiewicz K."/>
            <person name="Wedrychowicz H."/>
        </authorList>
    </citation>
    <scope>NUCLEOTIDE SEQUENCE [LARGE SCALE GENOMIC DNA]</scope>
    <source>
        <strain evidence="8 9">DSM 14828</strain>
    </source>
</reference>
<protein>
    <submittedName>
        <fullName evidence="8">Uncharacterized MnhB-related membrane protein</fullName>
    </submittedName>
</protein>
<dbReference type="InterPro" id="IPR025383">
    <property type="entry name" value="MrpA_C/MbhD"/>
</dbReference>
<feature type="transmembrane region" description="Helical" evidence="6">
    <location>
        <begin position="6"/>
        <end position="21"/>
    </location>
</feature>